<dbReference type="AlphaFoldDB" id="A0A2B7XWQ1"/>
<evidence type="ECO:0000259" key="1">
    <source>
        <dbReference type="PROSITE" id="PS50011"/>
    </source>
</evidence>
<protein>
    <recommendedName>
        <fullName evidence="1">Protein kinase domain-containing protein</fullName>
    </recommendedName>
</protein>
<name>A0A2B7XWQ1_POLH7</name>
<dbReference type="OrthoDB" id="4202152at2759"/>
<proteinExistence type="predicted"/>
<dbReference type="GO" id="GO:0005524">
    <property type="term" value="F:ATP binding"/>
    <property type="evidence" value="ECO:0007669"/>
    <property type="project" value="InterPro"/>
</dbReference>
<dbReference type="PROSITE" id="PS50011">
    <property type="entry name" value="PROTEIN_KINASE_DOM"/>
    <property type="match status" value="1"/>
</dbReference>
<dbReference type="STRING" id="1447883.A0A2B7XWQ1"/>
<feature type="domain" description="Protein kinase" evidence="1">
    <location>
        <begin position="1"/>
        <end position="164"/>
    </location>
</feature>
<dbReference type="GO" id="GO:0004672">
    <property type="term" value="F:protein kinase activity"/>
    <property type="evidence" value="ECO:0007669"/>
    <property type="project" value="InterPro"/>
</dbReference>
<organism evidence="2 3">
    <name type="scientific">Polytolypa hystricis (strain UAMH7299)</name>
    <dbReference type="NCBI Taxonomy" id="1447883"/>
    <lineage>
        <taxon>Eukaryota</taxon>
        <taxon>Fungi</taxon>
        <taxon>Dikarya</taxon>
        <taxon>Ascomycota</taxon>
        <taxon>Pezizomycotina</taxon>
        <taxon>Eurotiomycetes</taxon>
        <taxon>Eurotiomycetidae</taxon>
        <taxon>Onygenales</taxon>
        <taxon>Onygenales incertae sedis</taxon>
        <taxon>Polytolypa</taxon>
    </lineage>
</organism>
<evidence type="ECO:0000313" key="3">
    <source>
        <dbReference type="Proteomes" id="UP000224634"/>
    </source>
</evidence>
<keyword evidence="3" id="KW-1185">Reference proteome</keyword>
<dbReference type="EMBL" id="PDNA01000110">
    <property type="protein sequence ID" value="PGH12937.1"/>
    <property type="molecule type" value="Genomic_DNA"/>
</dbReference>
<accession>A0A2B7XWQ1</accession>
<evidence type="ECO:0000313" key="2">
    <source>
        <dbReference type="EMBL" id="PGH12937.1"/>
    </source>
</evidence>
<dbReference type="InterPro" id="IPR000719">
    <property type="entry name" value="Prot_kinase_dom"/>
</dbReference>
<dbReference type="Proteomes" id="UP000224634">
    <property type="component" value="Unassembled WGS sequence"/>
</dbReference>
<sequence>MATDLHLANILLRLPLGMQDMTLEQLHARTGILAKEPVVREDGAPLDPGVPSELIVPVRLGLSSDEISLADSAIMTADFGEAFDPQVTQQFGAHTLLLLAPPESRFAEPGESDEPLSFPGDIWTLACTIWDVFGSGPPFEAFPVTLDEVIVEHVEMLGKLPDRW</sequence>
<comment type="caution">
    <text evidence="2">The sequence shown here is derived from an EMBL/GenBank/DDBJ whole genome shotgun (WGS) entry which is preliminary data.</text>
</comment>
<dbReference type="Gene3D" id="1.10.510.10">
    <property type="entry name" value="Transferase(Phosphotransferase) domain 1"/>
    <property type="match status" value="1"/>
</dbReference>
<reference evidence="2 3" key="1">
    <citation type="submission" date="2017-10" db="EMBL/GenBank/DDBJ databases">
        <title>Comparative genomics in systemic dimorphic fungi from Ajellomycetaceae.</title>
        <authorList>
            <person name="Munoz J.F."/>
            <person name="Mcewen J.G."/>
            <person name="Clay O.K."/>
            <person name="Cuomo C.A."/>
        </authorList>
    </citation>
    <scope>NUCLEOTIDE SEQUENCE [LARGE SCALE GENOMIC DNA]</scope>
    <source>
        <strain evidence="2 3">UAMH7299</strain>
    </source>
</reference>
<gene>
    <name evidence="2" type="ORF">AJ80_06542</name>
</gene>